<evidence type="ECO:0000256" key="7">
    <source>
        <dbReference type="ARBA" id="ARBA00022692"/>
    </source>
</evidence>
<evidence type="ECO:0000256" key="10">
    <source>
        <dbReference type="ARBA" id="ARBA00022741"/>
    </source>
</evidence>
<evidence type="ECO:0000256" key="21">
    <source>
        <dbReference type="SAM" id="Phobius"/>
    </source>
</evidence>
<comment type="catalytic activity">
    <reaction evidence="19">
        <text>L-seryl-[protein] + ATP = O-phospho-L-seryl-[protein] + ADP + H(+)</text>
        <dbReference type="Rhea" id="RHEA:17989"/>
        <dbReference type="Rhea" id="RHEA-COMP:9863"/>
        <dbReference type="Rhea" id="RHEA-COMP:11604"/>
        <dbReference type="ChEBI" id="CHEBI:15378"/>
        <dbReference type="ChEBI" id="CHEBI:29999"/>
        <dbReference type="ChEBI" id="CHEBI:30616"/>
        <dbReference type="ChEBI" id="CHEBI:83421"/>
        <dbReference type="ChEBI" id="CHEBI:456216"/>
        <dbReference type="EC" id="2.7.11.1"/>
    </reaction>
</comment>
<dbReference type="GO" id="GO:0030246">
    <property type="term" value="F:carbohydrate binding"/>
    <property type="evidence" value="ECO:0007669"/>
    <property type="project" value="UniProtKB-KW"/>
</dbReference>
<keyword evidence="7 21" id="KW-0812">Transmembrane</keyword>
<comment type="subcellular location">
    <subcellularLocation>
        <location evidence="1">Cell membrane</location>
        <topology evidence="1">Single-pass type I membrane protein</topology>
    </subcellularLocation>
</comment>
<dbReference type="InterPro" id="IPR000719">
    <property type="entry name" value="Prot_kinase_dom"/>
</dbReference>
<keyword evidence="5" id="KW-0597">Phosphoprotein</keyword>
<keyword evidence="16" id="KW-0675">Receptor</keyword>
<evidence type="ECO:0000313" key="25">
    <source>
        <dbReference type="EnsemblPlants" id="ORUFI01G08420.1"/>
    </source>
</evidence>
<evidence type="ECO:0000256" key="3">
    <source>
        <dbReference type="ARBA" id="ARBA00022475"/>
    </source>
</evidence>
<protein>
    <recommendedName>
        <fullName evidence="2">non-specific serine/threonine protein kinase</fullName>
        <ecNumber evidence="2">2.7.11.1</ecNumber>
    </recommendedName>
</protein>
<keyword evidence="13 21" id="KW-1133">Transmembrane helix</keyword>
<dbReference type="InterPro" id="IPR011009">
    <property type="entry name" value="Kinase-like_dom_sf"/>
</dbReference>
<reference evidence="25" key="2">
    <citation type="submission" date="2015-06" db="UniProtKB">
        <authorList>
            <consortium name="EnsemblPlants"/>
        </authorList>
    </citation>
    <scope>IDENTIFICATION</scope>
</reference>
<feature type="domain" description="Protein kinase" evidence="22">
    <location>
        <begin position="1174"/>
        <end position="1449"/>
    </location>
</feature>
<keyword evidence="12 20" id="KW-0067">ATP-binding</keyword>
<feature type="transmembrane region" description="Helical" evidence="21">
    <location>
        <begin position="1123"/>
        <end position="1143"/>
    </location>
</feature>
<feature type="domain" description="Protein kinase" evidence="22">
    <location>
        <begin position="434"/>
        <end position="703"/>
    </location>
</feature>
<evidence type="ECO:0000256" key="18">
    <source>
        <dbReference type="ARBA" id="ARBA00047899"/>
    </source>
</evidence>
<dbReference type="EnsemblPlants" id="ORUFI01G08420.1">
    <property type="protein sequence ID" value="ORUFI01G08420.1"/>
    <property type="gene ID" value="ORUFI01G08420"/>
</dbReference>
<keyword evidence="10 20" id="KW-0547">Nucleotide-binding</keyword>
<evidence type="ECO:0000256" key="5">
    <source>
        <dbReference type="ARBA" id="ARBA00022553"/>
    </source>
</evidence>
<dbReference type="CDD" id="cd01098">
    <property type="entry name" value="PAN_AP_plant"/>
    <property type="match status" value="1"/>
</dbReference>
<dbReference type="CDD" id="cd00028">
    <property type="entry name" value="B_lectin"/>
    <property type="match status" value="1"/>
</dbReference>
<evidence type="ECO:0000313" key="26">
    <source>
        <dbReference type="Proteomes" id="UP000008022"/>
    </source>
</evidence>
<dbReference type="Gramene" id="ORUFI01G08420.1">
    <property type="protein sequence ID" value="ORUFI01G08420.1"/>
    <property type="gene ID" value="ORUFI01G08420"/>
</dbReference>
<dbReference type="HOGENOM" id="CLU_000288_178_5_1"/>
<keyword evidence="9" id="KW-0430">Lectin</keyword>
<feature type="binding site" evidence="20">
    <location>
        <position position="463"/>
    </location>
    <ligand>
        <name>ATP</name>
        <dbReference type="ChEBI" id="CHEBI:30616"/>
    </ligand>
</feature>
<name>A0A0E0MT87_ORYRU</name>
<reference evidence="26" key="1">
    <citation type="submission" date="2013-06" db="EMBL/GenBank/DDBJ databases">
        <authorList>
            <person name="Zhao Q."/>
        </authorList>
    </citation>
    <scope>NUCLEOTIDE SEQUENCE</scope>
    <source>
        <strain evidence="26">cv. W1943</strain>
    </source>
</reference>
<evidence type="ECO:0000256" key="9">
    <source>
        <dbReference type="ARBA" id="ARBA00022734"/>
    </source>
</evidence>
<evidence type="ECO:0000256" key="1">
    <source>
        <dbReference type="ARBA" id="ARBA00004251"/>
    </source>
</evidence>
<dbReference type="Pfam" id="PF08276">
    <property type="entry name" value="PAN_2"/>
    <property type="match status" value="1"/>
</dbReference>
<dbReference type="Proteomes" id="UP000008022">
    <property type="component" value="Unassembled WGS sequence"/>
</dbReference>
<feature type="domain" description="Bulb-type lectin" evidence="23">
    <location>
        <begin position="36"/>
        <end position="161"/>
    </location>
</feature>
<dbReference type="PROSITE" id="PS50011">
    <property type="entry name" value="PROTEIN_KINASE_DOM"/>
    <property type="match status" value="2"/>
</dbReference>
<evidence type="ECO:0000256" key="20">
    <source>
        <dbReference type="PROSITE-ProRule" id="PRU10141"/>
    </source>
</evidence>
<evidence type="ECO:0000256" key="6">
    <source>
        <dbReference type="ARBA" id="ARBA00022679"/>
    </source>
</evidence>
<comment type="catalytic activity">
    <reaction evidence="18">
        <text>L-threonyl-[protein] + ATP = O-phospho-L-threonyl-[protein] + ADP + H(+)</text>
        <dbReference type="Rhea" id="RHEA:46608"/>
        <dbReference type="Rhea" id="RHEA-COMP:11060"/>
        <dbReference type="Rhea" id="RHEA-COMP:11605"/>
        <dbReference type="ChEBI" id="CHEBI:15378"/>
        <dbReference type="ChEBI" id="CHEBI:30013"/>
        <dbReference type="ChEBI" id="CHEBI:30616"/>
        <dbReference type="ChEBI" id="CHEBI:61977"/>
        <dbReference type="ChEBI" id="CHEBI:456216"/>
        <dbReference type="EC" id="2.7.11.1"/>
    </reaction>
</comment>
<dbReference type="GO" id="GO:0005524">
    <property type="term" value="F:ATP binding"/>
    <property type="evidence" value="ECO:0007669"/>
    <property type="project" value="UniProtKB-UniRule"/>
</dbReference>
<keyword evidence="15" id="KW-1015">Disulfide bond</keyword>
<feature type="domain" description="Bulb-type lectin" evidence="23">
    <location>
        <begin position="801"/>
        <end position="919"/>
    </location>
</feature>
<keyword evidence="6" id="KW-0808">Transferase</keyword>
<evidence type="ECO:0000256" key="17">
    <source>
        <dbReference type="ARBA" id="ARBA00023180"/>
    </source>
</evidence>
<feature type="binding site" evidence="20">
    <location>
        <position position="1203"/>
    </location>
    <ligand>
        <name>ATP</name>
        <dbReference type="ChEBI" id="CHEBI:30616"/>
    </ligand>
</feature>
<dbReference type="PROSITE" id="PS50927">
    <property type="entry name" value="BULB_LECTIN"/>
    <property type="match status" value="2"/>
</dbReference>
<evidence type="ECO:0000256" key="15">
    <source>
        <dbReference type="ARBA" id="ARBA00023157"/>
    </source>
</evidence>
<dbReference type="PROSITE" id="PS50948">
    <property type="entry name" value="PAN"/>
    <property type="match status" value="1"/>
</dbReference>
<sequence length="1473" mass="164941">MEKRSKEMFSLFSFVVIFLCLITNAIYSGSKFVHATDTLLPGKSLSGNQVLISKGGAFRLGFNCLSPPCYSDSTFGIWYIKSSTCRSLLVWAPVANFCIFNPWSSSFILSEDGKLNLIIDGSLSWSSNGVETSVSAFAILLDNGNLVIRDQVNSTMVFWQSFDNPIGILLPGGWLGFNRMTGKNVSLSSKYSTDGYDAYDTGNFILDINANEGRGFTINAPDFDSGNTYKIKYSGAFPRWMGVRADGGSFLLFNDADIYVQLYPDGNVTAAKLGDCGSVLWSAPENWCDFDSYCGSNSFCIIPSKESFFESPCYDFSDLGYLMNVSLNCRYNAPHKQNVSFHPMVGVYKFPQNEWSMEVRSIRECEAACYSDCSCTSFAFNKTCLLWYGELQNTIVFDSRSEGYLMYMRVVEQKQEKSEYKVAIIVVTLKNATKGFSEKLGEGGFGCVFKGTLPGFSVVAVKKLKDLRQGEKQFRSEVQTIGMIQHINLVRLLGFCAEGSKRLLVYEYLVNGSLNSHLFSNYSAKLTWNLRYCIAHGIAKGLAYLHEECRHCIIHCDMKPDNVLLDAEFYPKIADFSMAKLLGRDFNRALTTMRGTIGYLAPEWISGLPITHKTDVYSYGMMLLEIISGRRNSEKIKEGRHTYFPIYAACKVNEGDVMCLLDRRLDGNADAEQLEKACRIACWCIQDAEDHRPMMGQVVHMLEGVTDVEVPPVPRSLQYFVGMEDNNTQSAEFGCVEVGCPSGRSQDVRRNGSTTSGMPNCVSQKQNKCKPLLLSSSTVILLSSTIFVHLVCQLAYATSATDTLLPGQSLRGNQALVSKDGSFRLSLNWLSPPFGIWFTNSMCDKLVWEPDANYPIGDPQSLSLTLSGDGTLQLLSNGSHLWSTHYVKETSISVVLVLLDIGNLVIRDKTNDSMVLWQSFDYPSDTILPGGGLGFNKIIGKNISLRSSDYYSTLEIDTRKNRGFIIRYIPCGWMFAGTFPSWMKFHEDGTSFVTFNNSQTYLSFDGLYISLNKLGECNYGSNNLWFYPENYFEYCGPYGHSCSSECECPLDNYKRYRSGALQSVKLFAQVTAPVQPMHMMLHAYYGMGSCGMPRCRALVPLEDIYIRVGQRETSIKNSKRVNIAVLVTGISSLVIGIGLILLWRFHRKLFTTRSVDTNSGLMVFSYAEVKNATKKFSEKLGEGGFGSVFKGTLPGCSVVAVKKLKCVVQVEKQFRSEVQTIGMIQHINLVRLLGFCAEERKRLLVYEYMPNGSLSSHLFSDDSEKLCWQLRYHIALGTARGLAYLHEECKDCIVHCDMKPDNVLLDTDFCPKIADFGMAKLLNRDFSRALTTMRGTIGYLAPEWISGLPITHKADVYSYGMMLLEIISGRRNSEKIKEGRHTYFPIYAACKVNEGDVMCLLDSRLKGNADAEQLEKACRIACWCIQDYVDQRPMMGQVVLMLEGAMDVLVPPIPRSLQNFVDMEDHSTDLDTF</sequence>
<dbReference type="PROSITE" id="PS00107">
    <property type="entry name" value="PROTEIN_KINASE_ATP"/>
    <property type="match status" value="2"/>
</dbReference>
<accession>A0A0E0MT87</accession>
<evidence type="ECO:0000256" key="4">
    <source>
        <dbReference type="ARBA" id="ARBA00022527"/>
    </source>
</evidence>
<keyword evidence="4" id="KW-0723">Serine/threonine-protein kinase</keyword>
<dbReference type="Pfam" id="PF00069">
    <property type="entry name" value="Pkinase"/>
    <property type="match status" value="2"/>
</dbReference>
<dbReference type="OMA" id="FCAEERK"/>
<dbReference type="SMART" id="SM00473">
    <property type="entry name" value="PAN_AP"/>
    <property type="match status" value="1"/>
</dbReference>
<keyword evidence="11" id="KW-0418">Kinase</keyword>
<dbReference type="FunFam" id="3.30.200.20:FF:000370">
    <property type="entry name" value="Receptor-like protein kinase 4"/>
    <property type="match status" value="1"/>
</dbReference>
<dbReference type="FunFam" id="1.10.510.10:FF:000227">
    <property type="entry name" value="Serine/threonine-protein kinase"/>
    <property type="match status" value="2"/>
</dbReference>
<dbReference type="EC" id="2.7.11.1" evidence="2"/>
<evidence type="ECO:0000259" key="22">
    <source>
        <dbReference type="PROSITE" id="PS50011"/>
    </source>
</evidence>
<evidence type="ECO:0000259" key="24">
    <source>
        <dbReference type="PROSITE" id="PS50948"/>
    </source>
</evidence>
<evidence type="ECO:0000256" key="14">
    <source>
        <dbReference type="ARBA" id="ARBA00023136"/>
    </source>
</evidence>
<keyword evidence="17" id="KW-0325">Glycoprotein</keyword>
<proteinExistence type="predicted"/>
<evidence type="ECO:0000256" key="8">
    <source>
        <dbReference type="ARBA" id="ARBA00022729"/>
    </source>
</evidence>
<dbReference type="InterPro" id="IPR003609">
    <property type="entry name" value="Pan_app"/>
</dbReference>
<dbReference type="Gene3D" id="3.30.200.20">
    <property type="entry name" value="Phosphorylase Kinase, domain 1"/>
    <property type="match status" value="2"/>
</dbReference>
<dbReference type="SUPFAM" id="SSF51110">
    <property type="entry name" value="alpha-D-mannose-specific plant lectins"/>
    <property type="match status" value="2"/>
</dbReference>
<evidence type="ECO:0000256" key="2">
    <source>
        <dbReference type="ARBA" id="ARBA00012513"/>
    </source>
</evidence>
<dbReference type="Pfam" id="PF01453">
    <property type="entry name" value="B_lectin"/>
    <property type="match status" value="2"/>
</dbReference>
<dbReference type="GO" id="GO:0051707">
    <property type="term" value="P:response to other organism"/>
    <property type="evidence" value="ECO:0007669"/>
    <property type="project" value="UniProtKB-ARBA"/>
</dbReference>
<dbReference type="GO" id="GO:0005886">
    <property type="term" value="C:plasma membrane"/>
    <property type="evidence" value="ECO:0007669"/>
    <property type="project" value="UniProtKB-SubCell"/>
</dbReference>
<evidence type="ECO:0000256" key="19">
    <source>
        <dbReference type="ARBA" id="ARBA00048679"/>
    </source>
</evidence>
<keyword evidence="8" id="KW-0732">Signal</keyword>
<dbReference type="InterPro" id="IPR017441">
    <property type="entry name" value="Protein_kinase_ATP_BS"/>
</dbReference>
<dbReference type="Gene3D" id="2.90.10.10">
    <property type="entry name" value="Bulb-type lectin domain"/>
    <property type="match status" value="2"/>
</dbReference>
<dbReference type="PROSITE" id="PS00108">
    <property type="entry name" value="PROTEIN_KINASE_ST"/>
    <property type="match status" value="2"/>
</dbReference>
<keyword evidence="26" id="KW-1185">Reference proteome</keyword>
<dbReference type="InterPro" id="IPR001480">
    <property type="entry name" value="Bulb-type_lectin_dom"/>
</dbReference>
<dbReference type="Gene3D" id="1.10.510.10">
    <property type="entry name" value="Transferase(Phosphotransferase) domain 1"/>
    <property type="match status" value="2"/>
</dbReference>
<dbReference type="InterPro" id="IPR008271">
    <property type="entry name" value="Ser/Thr_kinase_AS"/>
</dbReference>
<dbReference type="SUPFAM" id="SSF56112">
    <property type="entry name" value="Protein kinase-like (PK-like)"/>
    <property type="match status" value="2"/>
</dbReference>
<dbReference type="GO" id="GO:0004674">
    <property type="term" value="F:protein serine/threonine kinase activity"/>
    <property type="evidence" value="ECO:0007669"/>
    <property type="project" value="UniProtKB-KW"/>
</dbReference>
<dbReference type="PANTHER" id="PTHR47974:SF19">
    <property type="entry name" value="RECEPTOR-LIKE SERINE_THREONINE-PROTEIN KINASE"/>
    <property type="match status" value="1"/>
</dbReference>
<dbReference type="eggNOG" id="ENOG502QUMK">
    <property type="taxonomic scope" value="Eukaryota"/>
</dbReference>
<evidence type="ECO:0000256" key="11">
    <source>
        <dbReference type="ARBA" id="ARBA00022777"/>
    </source>
</evidence>
<evidence type="ECO:0000256" key="13">
    <source>
        <dbReference type="ARBA" id="ARBA00022989"/>
    </source>
</evidence>
<dbReference type="CDD" id="cd14066">
    <property type="entry name" value="STKc_IRAK"/>
    <property type="match status" value="2"/>
</dbReference>
<dbReference type="PANTHER" id="PTHR47974">
    <property type="entry name" value="OS07G0415500 PROTEIN"/>
    <property type="match status" value="1"/>
</dbReference>
<organism evidence="25 26">
    <name type="scientific">Oryza rufipogon</name>
    <name type="common">Brownbeard rice</name>
    <name type="synonym">Asian wild rice</name>
    <dbReference type="NCBI Taxonomy" id="4529"/>
    <lineage>
        <taxon>Eukaryota</taxon>
        <taxon>Viridiplantae</taxon>
        <taxon>Streptophyta</taxon>
        <taxon>Embryophyta</taxon>
        <taxon>Tracheophyta</taxon>
        <taxon>Spermatophyta</taxon>
        <taxon>Magnoliopsida</taxon>
        <taxon>Liliopsida</taxon>
        <taxon>Poales</taxon>
        <taxon>Poaceae</taxon>
        <taxon>BOP clade</taxon>
        <taxon>Oryzoideae</taxon>
        <taxon>Oryzeae</taxon>
        <taxon>Oryzinae</taxon>
        <taxon>Oryza</taxon>
    </lineage>
</organism>
<evidence type="ECO:0000256" key="12">
    <source>
        <dbReference type="ARBA" id="ARBA00022840"/>
    </source>
</evidence>
<evidence type="ECO:0000256" key="16">
    <source>
        <dbReference type="ARBA" id="ARBA00023170"/>
    </source>
</evidence>
<feature type="domain" description="Apple" evidence="24">
    <location>
        <begin position="329"/>
        <end position="411"/>
    </location>
</feature>
<dbReference type="InterPro" id="IPR036426">
    <property type="entry name" value="Bulb-type_lectin_dom_sf"/>
</dbReference>
<evidence type="ECO:0000259" key="23">
    <source>
        <dbReference type="PROSITE" id="PS50927"/>
    </source>
</evidence>
<keyword evidence="3" id="KW-1003">Cell membrane</keyword>
<dbReference type="SMART" id="SM00220">
    <property type="entry name" value="S_TKc"/>
    <property type="match status" value="2"/>
</dbReference>
<dbReference type="STRING" id="4529.A0A0E0MT87"/>
<keyword evidence="14 21" id="KW-0472">Membrane</keyword>
<dbReference type="FunFam" id="3.30.200.20:FF:000178">
    <property type="entry name" value="serine/threonine-protein kinase PBS1-like"/>
    <property type="match status" value="1"/>
</dbReference>
<dbReference type="SMART" id="SM00108">
    <property type="entry name" value="B_lectin"/>
    <property type="match status" value="2"/>
</dbReference>